<organism evidence="1 2">
    <name type="scientific">Papilio machaon</name>
    <name type="common">Old World swallowtail butterfly</name>
    <dbReference type="NCBI Taxonomy" id="76193"/>
    <lineage>
        <taxon>Eukaryota</taxon>
        <taxon>Metazoa</taxon>
        <taxon>Ecdysozoa</taxon>
        <taxon>Arthropoda</taxon>
        <taxon>Hexapoda</taxon>
        <taxon>Insecta</taxon>
        <taxon>Pterygota</taxon>
        <taxon>Neoptera</taxon>
        <taxon>Endopterygota</taxon>
        <taxon>Lepidoptera</taxon>
        <taxon>Glossata</taxon>
        <taxon>Ditrysia</taxon>
        <taxon>Papilionoidea</taxon>
        <taxon>Papilionidae</taxon>
        <taxon>Papilioninae</taxon>
        <taxon>Papilio</taxon>
    </lineage>
</organism>
<protein>
    <submittedName>
        <fullName evidence="1">Uncharacterized protein</fullName>
    </submittedName>
</protein>
<sequence length="296" mass="33483">MDDVDRDLRDLQFRDWVGTARDRRKWRLLLSEAKAHFGSLRHPIDNGWEDYGPYEGLYKIGNISNNYAPLTKEDLRASKRGAQVLHNVKTFIETGFYTLPPLDPYYKDSLQPLVIADDKHLSLTAKLSHFNVTGLVAFTSDLLEIRYGNGRVDYRIAVPQVKINTIAHINLLVGRIFEFRADGVLSVLLNDVVVRGALQVVQVPRNGNRVYQLQGQHTRLHVGDVKAKFEPYLKGPGHKSSALGYGSDTWDDCLHLLLEHINEFLAKLVFHQANEILDGPTVNQINAYLLGADPTM</sequence>
<evidence type="ECO:0000313" key="1">
    <source>
        <dbReference type="EMBL" id="KPJ13693.1"/>
    </source>
</evidence>
<dbReference type="Pfam" id="PF06585">
    <property type="entry name" value="JHBP"/>
    <property type="match status" value="1"/>
</dbReference>
<reference evidence="1 2" key="1">
    <citation type="journal article" date="2015" name="Nat. Commun.">
        <title>Outbred genome sequencing and CRISPR/Cas9 gene editing in butterflies.</title>
        <authorList>
            <person name="Li X."/>
            <person name="Fan D."/>
            <person name="Zhang W."/>
            <person name="Liu G."/>
            <person name="Zhang L."/>
            <person name="Zhao L."/>
            <person name="Fang X."/>
            <person name="Chen L."/>
            <person name="Dong Y."/>
            <person name="Chen Y."/>
            <person name="Ding Y."/>
            <person name="Zhao R."/>
            <person name="Feng M."/>
            <person name="Zhu Y."/>
            <person name="Feng Y."/>
            <person name="Jiang X."/>
            <person name="Zhu D."/>
            <person name="Xiang H."/>
            <person name="Feng X."/>
            <person name="Li S."/>
            <person name="Wang J."/>
            <person name="Zhang G."/>
            <person name="Kronforst M.R."/>
            <person name="Wang W."/>
        </authorList>
    </citation>
    <scope>NUCLEOTIDE SEQUENCE [LARGE SCALE GENOMIC DNA]</scope>
    <source>
        <strain evidence="1">Ya'a_city_454_Pm</strain>
        <tissue evidence="1">Whole body</tissue>
    </source>
</reference>
<keyword evidence="2" id="KW-1185">Reference proteome</keyword>
<dbReference type="EMBL" id="KQ460615">
    <property type="protein sequence ID" value="KPJ13693.1"/>
    <property type="molecule type" value="Genomic_DNA"/>
</dbReference>
<accession>A0A194R792</accession>
<dbReference type="InterPro" id="IPR038606">
    <property type="entry name" value="To_sf"/>
</dbReference>
<evidence type="ECO:0000313" key="2">
    <source>
        <dbReference type="Proteomes" id="UP000053240"/>
    </source>
</evidence>
<name>A0A194R792_PAPMA</name>
<dbReference type="InterPro" id="IPR010562">
    <property type="entry name" value="Haemolymph_juvenile_hormone-bd"/>
</dbReference>
<dbReference type="InParanoid" id="A0A194R792"/>
<dbReference type="AlphaFoldDB" id="A0A194R792"/>
<gene>
    <name evidence="1" type="ORF">RR48_10877</name>
</gene>
<dbReference type="Proteomes" id="UP000053240">
    <property type="component" value="Unassembled WGS sequence"/>
</dbReference>
<dbReference type="Gene3D" id="3.15.10.30">
    <property type="entry name" value="Haemolymph juvenile hormone binding protein"/>
    <property type="match status" value="1"/>
</dbReference>
<proteinExistence type="predicted"/>